<comment type="caution">
    <text evidence="1">The sequence shown here is derived from an EMBL/GenBank/DDBJ whole genome shotgun (WGS) entry which is preliminary data.</text>
</comment>
<keyword evidence="2" id="KW-1185">Reference proteome</keyword>
<reference evidence="1" key="1">
    <citation type="submission" date="2020-04" db="EMBL/GenBank/DDBJ databases">
        <authorList>
            <person name="Alioto T."/>
            <person name="Alioto T."/>
            <person name="Gomez Garrido J."/>
        </authorList>
    </citation>
    <scope>NUCLEOTIDE SEQUENCE</scope>
    <source>
        <strain evidence="1">A484AB</strain>
    </source>
</reference>
<dbReference type="Proteomes" id="UP001152795">
    <property type="component" value="Unassembled WGS sequence"/>
</dbReference>
<accession>A0A6S7KI07</accession>
<evidence type="ECO:0000313" key="2">
    <source>
        <dbReference type="Proteomes" id="UP001152795"/>
    </source>
</evidence>
<evidence type="ECO:0000313" key="1">
    <source>
        <dbReference type="EMBL" id="CAB4027813.1"/>
    </source>
</evidence>
<feature type="non-terminal residue" evidence="1">
    <location>
        <position position="1"/>
    </location>
</feature>
<gene>
    <name evidence="1" type="ORF">PACLA_8A025205</name>
</gene>
<dbReference type="EMBL" id="CACRXK020015032">
    <property type="protein sequence ID" value="CAB4027813.1"/>
    <property type="molecule type" value="Genomic_DNA"/>
</dbReference>
<proteinExistence type="predicted"/>
<sequence length="108" mass="12065">VMENTSVPASETGAIIPSTSASQLKSMFKELLDETKKDILLQVKDNIDQIYTDFESVAIENEEVASTGEASEPGVTDKIENFVLPNIPTRKIQLILAHSIIWQWSFLR</sequence>
<name>A0A6S7KI07_PARCT</name>
<dbReference type="AlphaFoldDB" id="A0A6S7KI07"/>
<protein>
    <submittedName>
        <fullName evidence="1">Uncharacterized protein</fullName>
    </submittedName>
</protein>
<organism evidence="1 2">
    <name type="scientific">Paramuricea clavata</name>
    <name type="common">Red gorgonian</name>
    <name type="synonym">Violescent sea-whip</name>
    <dbReference type="NCBI Taxonomy" id="317549"/>
    <lineage>
        <taxon>Eukaryota</taxon>
        <taxon>Metazoa</taxon>
        <taxon>Cnidaria</taxon>
        <taxon>Anthozoa</taxon>
        <taxon>Octocorallia</taxon>
        <taxon>Malacalcyonacea</taxon>
        <taxon>Plexauridae</taxon>
        <taxon>Paramuricea</taxon>
    </lineage>
</organism>